<sequence length="176" mass="18921">MGSMLGVFAHLQGGQDAAGHRYEGLRQEEQLGRRWASSEQQLRGWRVGTLGCPQAAGVLDLRALFSSLWPVRPLSVTPGHLEGSRLWEAQAPGLLALRVCLVSGQSWGLLWRCSEDHRLDGGWTGQAAGGRLLPSREQSGWKEGTGEGHLAEPGSAQRLAALLRAVAGRLRAASQV</sequence>
<accession>A0AC59ZUW5</accession>
<name>A0AC59ZUW5_RANTA</name>
<evidence type="ECO:0000313" key="1">
    <source>
        <dbReference type="EMBL" id="CAN0495690.1"/>
    </source>
</evidence>
<proteinExistence type="predicted"/>
<dbReference type="EMBL" id="OX596117">
    <property type="protein sequence ID" value="CAN0495690.1"/>
    <property type="molecule type" value="Genomic_DNA"/>
</dbReference>
<evidence type="ECO:0000313" key="2">
    <source>
        <dbReference type="Proteomes" id="UP001162501"/>
    </source>
</evidence>
<gene>
    <name evidence="1" type="ORF">MRATA1EN22A_LOCUS21978</name>
</gene>
<organism evidence="1 2">
    <name type="scientific">Rangifer tarandus platyrhynchus</name>
    <name type="common">Svalbard reindeer</name>
    <dbReference type="NCBI Taxonomy" id="3082113"/>
    <lineage>
        <taxon>Eukaryota</taxon>
        <taxon>Metazoa</taxon>
        <taxon>Chordata</taxon>
        <taxon>Craniata</taxon>
        <taxon>Vertebrata</taxon>
        <taxon>Euteleostomi</taxon>
        <taxon>Mammalia</taxon>
        <taxon>Eutheria</taxon>
        <taxon>Laurasiatheria</taxon>
        <taxon>Artiodactyla</taxon>
        <taxon>Ruminantia</taxon>
        <taxon>Pecora</taxon>
        <taxon>Cervidae</taxon>
        <taxon>Odocoileinae</taxon>
        <taxon>Rangifer</taxon>
    </lineage>
</organism>
<reference evidence="1" key="1">
    <citation type="submission" date="2023-05" db="EMBL/GenBank/DDBJ databases">
        <authorList>
            <consortium name="ELIXIR-Norway"/>
        </authorList>
    </citation>
    <scope>NUCLEOTIDE SEQUENCE</scope>
</reference>
<protein>
    <submittedName>
        <fullName evidence="1">Uncharacterized protein</fullName>
    </submittedName>
</protein>
<dbReference type="Proteomes" id="UP001162501">
    <property type="component" value="Chromosome 33"/>
</dbReference>
<reference evidence="1" key="2">
    <citation type="submission" date="2025-03" db="EMBL/GenBank/DDBJ databases">
        <authorList>
            <consortium name="ELIXIR-Norway"/>
            <consortium name="Elixir Norway"/>
        </authorList>
    </citation>
    <scope>NUCLEOTIDE SEQUENCE</scope>
</reference>